<comment type="subcellular location">
    <subcellularLocation>
        <location evidence="1 6">Nucleus</location>
    </subcellularLocation>
</comment>
<dbReference type="FunFam" id="1.10.10.10:FF:000135">
    <property type="entry name" value="forkhead box protein G1"/>
    <property type="match status" value="1"/>
</dbReference>
<dbReference type="RefSeq" id="XP_040727585.1">
    <property type="nucleotide sequence ID" value="XM_040867522.1"/>
</dbReference>
<gene>
    <name evidence="9" type="ORF">BCR37DRAFT_343685</name>
</gene>
<dbReference type="Pfam" id="PF00498">
    <property type="entry name" value="FHA"/>
    <property type="match status" value="1"/>
</dbReference>
<dbReference type="GeneID" id="63784121"/>
<evidence type="ECO:0000256" key="1">
    <source>
        <dbReference type="ARBA" id="ARBA00004123"/>
    </source>
</evidence>
<dbReference type="InterPro" id="IPR030456">
    <property type="entry name" value="TF_fork_head_CS_2"/>
</dbReference>
<dbReference type="SUPFAM" id="SSF49879">
    <property type="entry name" value="SMAD/FHA domain"/>
    <property type="match status" value="1"/>
</dbReference>
<dbReference type="CDD" id="cd20024">
    <property type="entry name" value="FH_FOXJ2-like"/>
    <property type="match status" value="1"/>
</dbReference>
<keyword evidence="5 6" id="KW-0539">Nucleus</keyword>
<evidence type="ECO:0000256" key="2">
    <source>
        <dbReference type="ARBA" id="ARBA00023015"/>
    </source>
</evidence>
<accession>A0A1Y2FQY9</accession>
<dbReference type="SUPFAM" id="SSF46785">
    <property type="entry name" value="Winged helix' DNA-binding domain"/>
    <property type="match status" value="1"/>
</dbReference>
<name>A0A1Y2FQY9_PROLT</name>
<evidence type="ECO:0000313" key="9">
    <source>
        <dbReference type="EMBL" id="ORY86403.1"/>
    </source>
</evidence>
<evidence type="ECO:0000256" key="3">
    <source>
        <dbReference type="ARBA" id="ARBA00023125"/>
    </source>
</evidence>
<dbReference type="PROSITE" id="PS50039">
    <property type="entry name" value="FORK_HEAD_3"/>
    <property type="match status" value="1"/>
</dbReference>
<dbReference type="SMART" id="SM00240">
    <property type="entry name" value="FHA"/>
    <property type="match status" value="1"/>
</dbReference>
<dbReference type="InterPro" id="IPR036390">
    <property type="entry name" value="WH_DNA-bd_sf"/>
</dbReference>
<comment type="caution">
    <text evidence="9">The sequence shown here is derived from an EMBL/GenBank/DDBJ whole genome shotgun (WGS) entry which is preliminary data.</text>
</comment>
<sequence>MDPEALDPDGGLPISAYAKLEFEQFSFFIQTLTLLLGRKAKPGDNVDVHLGASKSISRNHAKIHYHFHASAWEIEVLGKNGAFVNERYVGAGETFPLHNEDKLQIAETPFTFLLPEGAAPPIDPSALAHGDFDPLMAMPVIASFQRPQASYATLIYNAITSHPNKKMTLAQIYNWICIHHPYYRYVMNGWQNSIRHNLSLNKAFMKVTRTENEPGKGAFWAV</sequence>
<dbReference type="Proteomes" id="UP000193685">
    <property type="component" value="Unassembled WGS sequence"/>
</dbReference>
<dbReference type="InterPro" id="IPR036388">
    <property type="entry name" value="WH-like_DNA-bd_sf"/>
</dbReference>
<dbReference type="GO" id="GO:0000978">
    <property type="term" value="F:RNA polymerase II cis-regulatory region sequence-specific DNA binding"/>
    <property type="evidence" value="ECO:0007669"/>
    <property type="project" value="TreeGrafter"/>
</dbReference>
<keyword evidence="4" id="KW-0804">Transcription</keyword>
<evidence type="ECO:0000256" key="5">
    <source>
        <dbReference type="ARBA" id="ARBA00023242"/>
    </source>
</evidence>
<proteinExistence type="predicted"/>
<dbReference type="InterPro" id="IPR000253">
    <property type="entry name" value="FHA_dom"/>
</dbReference>
<dbReference type="PANTHER" id="PTHR45881">
    <property type="entry name" value="CHECKPOINT SUPPRESSOR 1-LIKE, ISOFORM A-RELATED"/>
    <property type="match status" value="1"/>
</dbReference>
<keyword evidence="2" id="KW-0805">Transcription regulation</keyword>
<dbReference type="OMA" id="GCVINIM"/>
<dbReference type="STRING" id="56484.A0A1Y2FQY9"/>
<feature type="DNA-binding region" description="Fork-head" evidence="6">
    <location>
        <begin position="146"/>
        <end position="222"/>
    </location>
</feature>
<feature type="domain" description="Fork-head" evidence="8">
    <location>
        <begin position="146"/>
        <end position="222"/>
    </location>
</feature>
<dbReference type="SMART" id="SM00339">
    <property type="entry name" value="FH"/>
    <property type="match status" value="1"/>
</dbReference>
<evidence type="ECO:0000259" key="8">
    <source>
        <dbReference type="PROSITE" id="PS50039"/>
    </source>
</evidence>
<evidence type="ECO:0000256" key="4">
    <source>
        <dbReference type="ARBA" id="ARBA00023163"/>
    </source>
</evidence>
<evidence type="ECO:0000313" key="10">
    <source>
        <dbReference type="Proteomes" id="UP000193685"/>
    </source>
</evidence>
<dbReference type="Gene3D" id="2.60.200.20">
    <property type="match status" value="1"/>
</dbReference>
<dbReference type="CDD" id="cd22701">
    <property type="entry name" value="FHA_FKH1-like"/>
    <property type="match status" value="1"/>
</dbReference>
<dbReference type="PROSITE" id="PS00658">
    <property type="entry name" value="FORK_HEAD_2"/>
    <property type="match status" value="1"/>
</dbReference>
<evidence type="ECO:0000256" key="6">
    <source>
        <dbReference type="PROSITE-ProRule" id="PRU00089"/>
    </source>
</evidence>
<protein>
    <submittedName>
        <fullName evidence="9">Fork head domain-domain-containing protein</fullName>
    </submittedName>
</protein>
<reference evidence="9 10" key="1">
    <citation type="submission" date="2016-07" db="EMBL/GenBank/DDBJ databases">
        <title>Pervasive Adenine N6-methylation of Active Genes in Fungi.</title>
        <authorList>
            <consortium name="DOE Joint Genome Institute"/>
            <person name="Mondo S.J."/>
            <person name="Dannebaum R.O."/>
            <person name="Kuo R.C."/>
            <person name="Labutti K."/>
            <person name="Haridas S."/>
            <person name="Kuo A."/>
            <person name="Salamov A."/>
            <person name="Ahrendt S.R."/>
            <person name="Lipzen A."/>
            <person name="Sullivan W."/>
            <person name="Andreopoulos W.B."/>
            <person name="Clum A."/>
            <person name="Lindquist E."/>
            <person name="Daum C."/>
            <person name="Ramamoorthy G.K."/>
            <person name="Gryganskyi A."/>
            <person name="Culley D."/>
            <person name="Magnuson J.K."/>
            <person name="James T.Y."/>
            <person name="O'Malley M.A."/>
            <person name="Stajich J.E."/>
            <person name="Spatafora J.W."/>
            <person name="Visel A."/>
            <person name="Grigoriev I.V."/>
        </authorList>
    </citation>
    <scope>NUCLEOTIDE SEQUENCE [LARGE SCALE GENOMIC DNA]</scope>
    <source>
        <strain evidence="9 10">12-1054</strain>
    </source>
</reference>
<dbReference type="EMBL" id="MCFI01000003">
    <property type="protein sequence ID" value="ORY86403.1"/>
    <property type="molecule type" value="Genomic_DNA"/>
</dbReference>
<dbReference type="PROSITE" id="PS50006">
    <property type="entry name" value="FHA_DOMAIN"/>
    <property type="match status" value="1"/>
</dbReference>
<dbReference type="GO" id="GO:0000981">
    <property type="term" value="F:DNA-binding transcription factor activity, RNA polymerase II-specific"/>
    <property type="evidence" value="ECO:0007669"/>
    <property type="project" value="TreeGrafter"/>
</dbReference>
<keyword evidence="10" id="KW-1185">Reference proteome</keyword>
<organism evidence="9 10">
    <name type="scientific">Protomyces lactucae-debilis</name>
    <dbReference type="NCBI Taxonomy" id="2754530"/>
    <lineage>
        <taxon>Eukaryota</taxon>
        <taxon>Fungi</taxon>
        <taxon>Dikarya</taxon>
        <taxon>Ascomycota</taxon>
        <taxon>Taphrinomycotina</taxon>
        <taxon>Taphrinomycetes</taxon>
        <taxon>Taphrinales</taxon>
        <taxon>Protomycetaceae</taxon>
        <taxon>Protomyces</taxon>
    </lineage>
</organism>
<feature type="non-terminal residue" evidence="9">
    <location>
        <position position="222"/>
    </location>
</feature>
<evidence type="ECO:0000259" key="7">
    <source>
        <dbReference type="PROSITE" id="PS50006"/>
    </source>
</evidence>
<dbReference type="Gene3D" id="1.10.10.10">
    <property type="entry name" value="Winged helix-like DNA-binding domain superfamily/Winged helix DNA-binding domain"/>
    <property type="match status" value="1"/>
</dbReference>
<dbReference type="OrthoDB" id="5402974at2759"/>
<keyword evidence="3 6" id="KW-0238">DNA-binding</keyword>
<dbReference type="AlphaFoldDB" id="A0A1Y2FQY9"/>
<dbReference type="PANTHER" id="PTHR45881:SF1">
    <property type="entry name" value="FORK HEAD PROTEIN HOMOLOG 2"/>
    <property type="match status" value="1"/>
</dbReference>
<feature type="domain" description="FHA" evidence="7">
    <location>
        <begin position="34"/>
        <end position="89"/>
    </location>
</feature>
<dbReference type="InterPro" id="IPR001766">
    <property type="entry name" value="Fork_head_dom"/>
</dbReference>
<dbReference type="Pfam" id="PF00250">
    <property type="entry name" value="Forkhead"/>
    <property type="match status" value="1"/>
</dbReference>
<dbReference type="GO" id="GO:0005634">
    <property type="term" value="C:nucleus"/>
    <property type="evidence" value="ECO:0007669"/>
    <property type="project" value="UniProtKB-SubCell"/>
</dbReference>
<dbReference type="PRINTS" id="PR00053">
    <property type="entry name" value="FORKHEAD"/>
</dbReference>
<dbReference type="InterPro" id="IPR008984">
    <property type="entry name" value="SMAD_FHA_dom_sf"/>
</dbReference>